<proteinExistence type="predicted"/>
<dbReference type="GO" id="GO:0022857">
    <property type="term" value="F:transmembrane transporter activity"/>
    <property type="evidence" value="ECO:0007669"/>
    <property type="project" value="InterPro"/>
</dbReference>
<feature type="transmembrane region" description="Helical" evidence="6">
    <location>
        <begin position="777"/>
        <end position="802"/>
    </location>
</feature>
<accession>A0AAD7TMS5</accession>
<feature type="transmembrane region" description="Helical" evidence="6">
    <location>
        <begin position="809"/>
        <end position="828"/>
    </location>
</feature>
<feature type="transmembrane region" description="Helical" evidence="6">
    <location>
        <begin position="610"/>
        <end position="631"/>
    </location>
</feature>
<evidence type="ECO:0000313" key="9">
    <source>
        <dbReference type="Proteomes" id="UP001215151"/>
    </source>
</evidence>
<feature type="transmembrane region" description="Helical" evidence="6">
    <location>
        <begin position="479"/>
        <end position="501"/>
    </location>
</feature>
<feature type="transmembrane region" description="Helical" evidence="6">
    <location>
        <begin position="722"/>
        <end position="739"/>
    </location>
</feature>
<dbReference type="InterPro" id="IPR029055">
    <property type="entry name" value="Ntn_hydrolases_N"/>
</dbReference>
<dbReference type="InterPro" id="IPR036259">
    <property type="entry name" value="MFS_trans_sf"/>
</dbReference>
<feature type="transmembrane region" description="Helical" evidence="6">
    <location>
        <begin position="643"/>
        <end position="662"/>
    </location>
</feature>
<dbReference type="InterPro" id="IPR000246">
    <property type="entry name" value="Peptidase_T2"/>
</dbReference>
<feature type="transmembrane region" description="Helical" evidence="6">
    <location>
        <begin position="521"/>
        <end position="541"/>
    </location>
</feature>
<organism evidence="8 9">
    <name type="scientific">Trametes cubensis</name>
    <dbReference type="NCBI Taxonomy" id="1111947"/>
    <lineage>
        <taxon>Eukaryota</taxon>
        <taxon>Fungi</taxon>
        <taxon>Dikarya</taxon>
        <taxon>Basidiomycota</taxon>
        <taxon>Agaricomycotina</taxon>
        <taxon>Agaricomycetes</taxon>
        <taxon>Polyporales</taxon>
        <taxon>Polyporaceae</taxon>
        <taxon>Trametes</taxon>
    </lineage>
</organism>
<evidence type="ECO:0000259" key="7">
    <source>
        <dbReference type="PROSITE" id="PS50850"/>
    </source>
</evidence>
<dbReference type="InterPro" id="IPR011701">
    <property type="entry name" value="MFS"/>
</dbReference>
<protein>
    <recommendedName>
        <fullName evidence="7">Major facilitator superfamily (MFS) profile domain-containing protein</fullName>
    </recommendedName>
</protein>
<feature type="transmembrane region" description="Helical" evidence="6">
    <location>
        <begin position="548"/>
        <end position="569"/>
    </location>
</feature>
<feature type="binding site" evidence="3">
    <location>
        <begin position="306"/>
        <end position="309"/>
    </location>
    <ligand>
        <name>substrate</name>
    </ligand>
</feature>
<feature type="active site" description="Nucleophile" evidence="2">
    <location>
        <position position="235"/>
    </location>
</feature>
<gene>
    <name evidence="8" type="ORF">ONZ51_g8829</name>
</gene>
<comment type="subcellular location">
    <subcellularLocation>
        <location evidence="1">Membrane</location>
        <topology evidence="1">Multi-pass membrane protein</topology>
    </subcellularLocation>
</comment>
<dbReference type="EMBL" id="JAPEVG010000279">
    <property type="protein sequence ID" value="KAJ8469673.1"/>
    <property type="molecule type" value="Genomic_DNA"/>
</dbReference>
<keyword evidence="6" id="KW-0812">Transmembrane</keyword>
<dbReference type="GO" id="GO:0016020">
    <property type="term" value="C:membrane"/>
    <property type="evidence" value="ECO:0007669"/>
    <property type="project" value="UniProtKB-SubCell"/>
</dbReference>
<dbReference type="SUPFAM" id="SSF103473">
    <property type="entry name" value="MFS general substrate transporter"/>
    <property type="match status" value="1"/>
</dbReference>
<evidence type="ECO:0000256" key="2">
    <source>
        <dbReference type="PIRSR" id="PIRSR600246-1"/>
    </source>
</evidence>
<feature type="binding site" evidence="3">
    <location>
        <begin position="263"/>
        <end position="266"/>
    </location>
    <ligand>
        <name>substrate</name>
    </ligand>
</feature>
<feature type="transmembrane region" description="Helical" evidence="6">
    <location>
        <begin position="751"/>
        <end position="771"/>
    </location>
</feature>
<dbReference type="AlphaFoldDB" id="A0AAD7TMS5"/>
<dbReference type="GO" id="GO:0005737">
    <property type="term" value="C:cytoplasm"/>
    <property type="evidence" value="ECO:0007669"/>
    <property type="project" value="TreeGrafter"/>
</dbReference>
<feature type="transmembrane region" description="Helical" evidence="6">
    <location>
        <begin position="688"/>
        <end position="710"/>
    </location>
</feature>
<dbReference type="PANTHER" id="PTHR10188">
    <property type="entry name" value="L-ASPARAGINASE"/>
    <property type="match status" value="1"/>
</dbReference>
<feature type="site" description="Cleavage; by autolysis" evidence="4">
    <location>
        <begin position="234"/>
        <end position="235"/>
    </location>
</feature>
<evidence type="ECO:0000256" key="1">
    <source>
        <dbReference type="ARBA" id="ARBA00004141"/>
    </source>
</evidence>
<dbReference type="Pfam" id="PF01112">
    <property type="entry name" value="Asparaginase_2"/>
    <property type="match status" value="2"/>
</dbReference>
<reference evidence="8" key="1">
    <citation type="submission" date="2022-11" db="EMBL/GenBank/DDBJ databases">
        <title>Genome Sequence of Cubamyces cubensis.</title>
        <authorList>
            <person name="Buettner E."/>
        </authorList>
    </citation>
    <scope>NUCLEOTIDE SEQUENCE</scope>
    <source>
        <strain evidence="8">MPL-01</strain>
    </source>
</reference>
<name>A0AAD7TMS5_9APHY</name>
<keyword evidence="6" id="KW-1133">Transmembrane helix</keyword>
<keyword evidence="6" id="KW-0472">Membrane</keyword>
<dbReference type="Gene3D" id="3.60.20.30">
    <property type="entry name" value="(Glycosyl)asparaginase"/>
    <property type="match status" value="1"/>
</dbReference>
<dbReference type="SUPFAM" id="SSF56235">
    <property type="entry name" value="N-terminal nucleophile aminohydrolases (Ntn hydrolases)"/>
    <property type="match status" value="1"/>
</dbReference>
<dbReference type="InterPro" id="IPR020846">
    <property type="entry name" value="MFS_dom"/>
</dbReference>
<dbReference type="Proteomes" id="UP001215151">
    <property type="component" value="Unassembled WGS sequence"/>
</dbReference>
<sequence>MATQEKTPLLSSQPHARADLYNAETLKARGQKYTLVIHGGAGTMDKARSTPELRAQYKAALARALMAGYGVLRDEGEAMDAAVAAVSSMEDCPLFNAGKGAVFNVAGKNELETSIMLSRPPAKHPSVPPTRRGVGITLLAHVRNPSKLARALYLAPTEAPHTMFSGTTAETIGADLGIELVDESYFFTEARWREHRRGLGLPEEPLPYESDEGRNDSPGGKTNGRVPLDVLPTGTVGAVALDARGCIAAVTSTGGRTNKLVGRVGDTPVMGAGFWAEEWTLRGRIRRAWRHLRGKGKTVAVGVSGTGDGDYFIRRATASTIGRRMKYMHEPLDVAAQACVEELRGDGGIGGVIALDNSGNVAMPMNCSGMYRGVVREDGVPKTAIFDDDELDARIKRIEAWERDEAAENGRDSIIPRPQLAEQSVAVTNSQDSVLRSETGSVTINEPSRPPTIREDAVAAVPTQPPIEAVVHDFPEGGLAGWLTVFGAFLIQMCGFGYTGSFGVYQDYYGRVYLSNESSSAISWIGSINAYLVIALGLVAGRLYDRGYFYWLLYAGSLLQAVSVFMLSLAKPGQYYQVFLAQGVGMGIGGGMMYIPSVAVVSQYFQKRRALAMTIVASGSSLGAIVHPIMLNNTLDSLGFAKAARANAGLITGLLLISCLTMRTRTLKLQEPPKLWSSAKRFIKDGPIVFAAIGMTVFAMGFYFPLFYIQSDAVSHGLSKTFSFYSLVILNACSFLGRLSPGFVANRLGVANITVVSTFICSVLILGMIGLGSVASVVVIGVIYGFFAGTYIAMLAPLLAHLTDDMSELGARLGIAFGLCGFGTLTGTPIDGALLTSKNIWWRPALFSGIMAFAGFFSFSTSILLQRRRKRIQKQQQAKNEKA</sequence>
<evidence type="ECO:0000256" key="3">
    <source>
        <dbReference type="PIRSR" id="PIRSR600246-2"/>
    </source>
</evidence>
<dbReference type="Pfam" id="PF07690">
    <property type="entry name" value="MFS_1"/>
    <property type="match status" value="1"/>
</dbReference>
<dbReference type="Gene3D" id="1.20.1250.20">
    <property type="entry name" value="MFS general substrate transporter like domains"/>
    <property type="match status" value="2"/>
</dbReference>
<keyword evidence="9" id="KW-1185">Reference proteome</keyword>
<dbReference type="CDD" id="cd04701">
    <property type="entry name" value="Asparaginase_2"/>
    <property type="match status" value="1"/>
</dbReference>
<dbReference type="GO" id="GO:0016787">
    <property type="term" value="F:hydrolase activity"/>
    <property type="evidence" value="ECO:0007669"/>
    <property type="project" value="InterPro"/>
</dbReference>
<feature type="transmembrane region" description="Helical" evidence="6">
    <location>
        <begin position="840"/>
        <end position="865"/>
    </location>
</feature>
<dbReference type="PROSITE" id="PS50850">
    <property type="entry name" value="MFS"/>
    <property type="match status" value="1"/>
</dbReference>
<feature type="region of interest" description="Disordered" evidence="5">
    <location>
        <begin position="198"/>
        <end position="229"/>
    </location>
</feature>
<evidence type="ECO:0000256" key="6">
    <source>
        <dbReference type="SAM" id="Phobius"/>
    </source>
</evidence>
<comment type="caution">
    <text evidence="8">The sequence shown here is derived from an EMBL/GenBank/DDBJ whole genome shotgun (WGS) entry which is preliminary data.</text>
</comment>
<dbReference type="PANTHER" id="PTHR10188:SF43">
    <property type="entry name" value="ASPARAGINASE (EUROFUNG)"/>
    <property type="match status" value="1"/>
</dbReference>
<feature type="domain" description="Major facilitator superfamily (MFS) profile" evidence="7">
    <location>
        <begin position="687"/>
        <end position="883"/>
    </location>
</feature>
<evidence type="ECO:0000256" key="5">
    <source>
        <dbReference type="SAM" id="MobiDB-lite"/>
    </source>
</evidence>
<evidence type="ECO:0000256" key="4">
    <source>
        <dbReference type="PIRSR" id="PIRSR600246-3"/>
    </source>
</evidence>
<evidence type="ECO:0000313" key="8">
    <source>
        <dbReference type="EMBL" id="KAJ8469673.1"/>
    </source>
</evidence>
<feature type="transmembrane region" description="Helical" evidence="6">
    <location>
        <begin position="575"/>
        <end position="598"/>
    </location>
</feature>